<dbReference type="STRING" id="1576369.SAMN05421753_106171"/>
<dbReference type="HAMAP" id="MF_00167">
    <property type="entry name" value="CsrA"/>
    <property type="match status" value="1"/>
</dbReference>
<keyword evidence="3 4" id="KW-0694">RNA-binding</keyword>
<dbReference type="GO" id="GO:0044781">
    <property type="term" value="P:bacterial-type flagellum organization"/>
    <property type="evidence" value="ECO:0007669"/>
    <property type="project" value="UniProtKB-KW"/>
</dbReference>
<dbReference type="Pfam" id="PF02599">
    <property type="entry name" value="CsrA"/>
    <property type="match status" value="1"/>
</dbReference>
<gene>
    <name evidence="4" type="primary">csrA</name>
    <name evidence="5" type="ORF">SAMN05421753_106171</name>
</gene>
<dbReference type="InterPro" id="IPR036107">
    <property type="entry name" value="CsrA_sf"/>
</dbReference>
<dbReference type="GO" id="GO:0006402">
    <property type="term" value="P:mRNA catabolic process"/>
    <property type="evidence" value="ECO:0007669"/>
    <property type="project" value="InterPro"/>
</dbReference>
<reference evidence="6" key="1">
    <citation type="submission" date="2016-10" db="EMBL/GenBank/DDBJ databases">
        <authorList>
            <person name="Varghese N."/>
            <person name="Submissions S."/>
        </authorList>
    </citation>
    <scope>NUCLEOTIDE SEQUENCE [LARGE SCALE GENOMIC DNA]</scope>
    <source>
        <strain evidence="6">DSM 26348</strain>
    </source>
</reference>
<dbReference type="EMBL" id="FOQD01000006">
    <property type="protein sequence ID" value="SFI18212.1"/>
    <property type="molecule type" value="Genomic_DNA"/>
</dbReference>
<dbReference type="InterPro" id="IPR003751">
    <property type="entry name" value="CsrA"/>
</dbReference>
<name>A0A1I3G4M7_9PLAN</name>
<keyword evidence="1 4" id="KW-0963">Cytoplasm</keyword>
<evidence type="ECO:0000256" key="4">
    <source>
        <dbReference type="HAMAP-Rule" id="MF_00167"/>
    </source>
</evidence>
<dbReference type="PANTHER" id="PTHR34984">
    <property type="entry name" value="CARBON STORAGE REGULATOR"/>
    <property type="match status" value="1"/>
</dbReference>
<dbReference type="GO" id="GO:0005829">
    <property type="term" value="C:cytosol"/>
    <property type="evidence" value="ECO:0007669"/>
    <property type="project" value="TreeGrafter"/>
</dbReference>
<comment type="function">
    <text evidence="4">A translational regulator that binds mRNA to regulate translation initiation and/or mRNA stability. Usually binds in the 5'-UTR at or near the Shine-Dalgarno sequence preventing ribosome-binding, thus repressing translation. Its main target seems to be the major flagellin gene, while its function is anatagonized by FliW.</text>
</comment>
<dbReference type="Gene3D" id="2.60.40.4380">
    <property type="entry name" value="Translational regulator CsrA"/>
    <property type="match status" value="1"/>
</dbReference>
<keyword evidence="2 4" id="KW-0810">Translation regulation</keyword>
<evidence type="ECO:0000313" key="5">
    <source>
        <dbReference type="EMBL" id="SFI18212.1"/>
    </source>
</evidence>
<keyword evidence="4" id="KW-0678">Repressor</keyword>
<protein>
    <recommendedName>
        <fullName evidence="4">Translational regulator CsrA</fullName>
    </recommendedName>
</protein>
<accession>A0A1I3G4M7</accession>
<dbReference type="GO" id="GO:0006109">
    <property type="term" value="P:regulation of carbohydrate metabolic process"/>
    <property type="evidence" value="ECO:0007669"/>
    <property type="project" value="InterPro"/>
</dbReference>
<organism evidence="5 6">
    <name type="scientific">Planctomicrobium piriforme</name>
    <dbReference type="NCBI Taxonomy" id="1576369"/>
    <lineage>
        <taxon>Bacteria</taxon>
        <taxon>Pseudomonadati</taxon>
        <taxon>Planctomycetota</taxon>
        <taxon>Planctomycetia</taxon>
        <taxon>Planctomycetales</taxon>
        <taxon>Planctomycetaceae</taxon>
        <taxon>Planctomicrobium</taxon>
    </lineage>
</organism>
<evidence type="ECO:0000256" key="3">
    <source>
        <dbReference type="ARBA" id="ARBA00022884"/>
    </source>
</evidence>
<sequence length="81" mass="8969">MLVISRKSEEFLKIGDDIVIKVIKTSNGSVKIGIEAPGGLRVLRGELLEAVCDLPKSSSRNRTARYRDFADQERVQPVEAV</sequence>
<dbReference type="SUPFAM" id="SSF117130">
    <property type="entry name" value="CsrA-like"/>
    <property type="match status" value="1"/>
</dbReference>
<keyword evidence="6" id="KW-1185">Reference proteome</keyword>
<dbReference type="AlphaFoldDB" id="A0A1I3G4M7"/>
<dbReference type="GO" id="GO:0045947">
    <property type="term" value="P:negative regulation of translational initiation"/>
    <property type="evidence" value="ECO:0007669"/>
    <property type="project" value="UniProtKB-UniRule"/>
</dbReference>
<keyword evidence="4" id="KW-1005">Bacterial flagellum biogenesis</keyword>
<comment type="similarity">
    <text evidence="4">Belongs to the CsrA/RsmA family.</text>
</comment>
<dbReference type="GO" id="GO:1902208">
    <property type="term" value="P:regulation of bacterial-type flagellum assembly"/>
    <property type="evidence" value="ECO:0007669"/>
    <property type="project" value="UniProtKB-UniRule"/>
</dbReference>
<dbReference type="GO" id="GO:0048027">
    <property type="term" value="F:mRNA 5'-UTR binding"/>
    <property type="evidence" value="ECO:0007669"/>
    <property type="project" value="UniProtKB-UniRule"/>
</dbReference>
<proteinExistence type="inferred from homology"/>
<evidence type="ECO:0000256" key="1">
    <source>
        <dbReference type="ARBA" id="ARBA00022490"/>
    </source>
</evidence>
<comment type="subunit">
    <text evidence="4">Homodimer; the beta-strands of each monomer intercalate to form a hydrophobic core, while the alpha-helices form wings that extend away from the core.</text>
</comment>
<evidence type="ECO:0000313" key="6">
    <source>
        <dbReference type="Proteomes" id="UP000199518"/>
    </source>
</evidence>
<dbReference type="PANTHER" id="PTHR34984:SF1">
    <property type="entry name" value="CARBON STORAGE REGULATOR"/>
    <property type="match status" value="1"/>
</dbReference>
<dbReference type="RefSeq" id="WP_092049747.1">
    <property type="nucleotide sequence ID" value="NZ_FOQD01000006.1"/>
</dbReference>
<evidence type="ECO:0000256" key="2">
    <source>
        <dbReference type="ARBA" id="ARBA00022845"/>
    </source>
</evidence>
<dbReference type="Proteomes" id="UP000199518">
    <property type="component" value="Unassembled WGS sequence"/>
</dbReference>
<comment type="subcellular location">
    <subcellularLocation>
        <location evidence="4">Cytoplasm</location>
    </subcellularLocation>
</comment>